<accession>A0A8J8TBP4</accession>
<sequence>MAEVVDIYTAPDAGEPMEPREQIEAVEGGLVGDRYLRGNGYYSPYDVCEVTLVAGEALDTIREEYGIDLWDGRHRRNIVTRGVDLDDLLDATVRIGEAELRGTRPRPPCAHVEEVADEEGVARALGDERGGICASVTTPGKIAVGDEIEIVEADPQRIGAEIAARLENEAE</sequence>
<dbReference type="PANTHER" id="PTHR36930:SF1">
    <property type="entry name" value="MOSC DOMAIN-CONTAINING PROTEIN"/>
    <property type="match status" value="1"/>
</dbReference>
<dbReference type="OrthoDB" id="68158at2157"/>
<evidence type="ECO:0000259" key="1">
    <source>
        <dbReference type="PROSITE" id="PS51340"/>
    </source>
</evidence>
<dbReference type="PANTHER" id="PTHR36930">
    <property type="entry name" value="METAL-SULFUR CLUSTER BIOSYNTHESIS PROTEINS YUAD-RELATED"/>
    <property type="match status" value="1"/>
</dbReference>
<dbReference type="GO" id="GO:0030151">
    <property type="term" value="F:molybdenum ion binding"/>
    <property type="evidence" value="ECO:0007669"/>
    <property type="project" value="InterPro"/>
</dbReference>
<feature type="domain" description="MOSC" evidence="1">
    <location>
        <begin position="15"/>
        <end position="151"/>
    </location>
</feature>
<protein>
    <submittedName>
        <fullName evidence="2">MOSC domain-containing protein</fullName>
    </submittedName>
</protein>
<dbReference type="AlphaFoldDB" id="A0A8J8TBP4"/>
<name>A0A8J8TBP4_9EURY</name>
<dbReference type="GO" id="GO:0030170">
    <property type="term" value="F:pyridoxal phosphate binding"/>
    <property type="evidence" value="ECO:0007669"/>
    <property type="project" value="InterPro"/>
</dbReference>
<keyword evidence="3" id="KW-1185">Reference proteome</keyword>
<dbReference type="InterPro" id="IPR005302">
    <property type="entry name" value="MoCF_Sase_C"/>
</dbReference>
<gene>
    <name evidence="2" type="ORF">EGH24_03740</name>
</gene>
<comment type="caution">
    <text evidence="2">The sequence shown here is derived from an EMBL/GenBank/DDBJ whole genome shotgun (WGS) entry which is preliminary data.</text>
</comment>
<dbReference type="InterPro" id="IPR011037">
    <property type="entry name" value="Pyrv_Knase-like_insert_dom_sf"/>
</dbReference>
<evidence type="ECO:0000313" key="2">
    <source>
        <dbReference type="EMBL" id="TQQ82575.1"/>
    </source>
</evidence>
<dbReference type="SUPFAM" id="SSF50800">
    <property type="entry name" value="PK beta-barrel domain-like"/>
    <property type="match status" value="1"/>
</dbReference>
<dbReference type="Gene3D" id="2.40.33.20">
    <property type="entry name" value="PK beta-barrel domain-like"/>
    <property type="match status" value="1"/>
</dbReference>
<proteinExistence type="predicted"/>
<dbReference type="EMBL" id="RKLU01000002">
    <property type="protein sequence ID" value="TQQ82575.1"/>
    <property type="molecule type" value="Genomic_DNA"/>
</dbReference>
<dbReference type="PROSITE" id="PS51340">
    <property type="entry name" value="MOSC"/>
    <property type="match status" value="1"/>
</dbReference>
<dbReference type="Proteomes" id="UP000705823">
    <property type="component" value="Unassembled WGS sequence"/>
</dbReference>
<dbReference type="InterPro" id="IPR052716">
    <property type="entry name" value="MOSC_domain"/>
</dbReference>
<reference evidence="2" key="1">
    <citation type="submission" date="2019-02" db="EMBL/GenBank/DDBJ databases">
        <title>Halonotius sp. a new haloarchaeum isolated from saline soil.</title>
        <authorList>
            <person name="Duran-Viseras A."/>
            <person name="Sanchez-Porro C."/>
            <person name="Ventosa A."/>
        </authorList>
    </citation>
    <scope>NUCLEOTIDE SEQUENCE</scope>
    <source>
        <strain evidence="2">F15B</strain>
    </source>
</reference>
<dbReference type="Pfam" id="PF03473">
    <property type="entry name" value="MOSC"/>
    <property type="match status" value="1"/>
</dbReference>
<organism evidence="2 3">
    <name type="scientific">Halonotius terrestris</name>
    <dbReference type="NCBI Taxonomy" id="2487750"/>
    <lineage>
        <taxon>Archaea</taxon>
        <taxon>Methanobacteriati</taxon>
        <taxon>Methanobacteriota</taxon>
        <taxon>Stenosarchaea group</taxon>
        <taxon>Halobacteria</taxon>
        <taxon>Halobacteriales</taxon>
        <taxon>Haloferacaceae</taxon>
        <taxon>Halonotius</taxon>
    </lineage>
</organism>
<dbReference type="RefSeq" id="WP_142978840.1">
    <property type="nucleotide sequence ID" value="NZ_RKLU01000002.1"/>
</dbReference>
<dbReference type="GO" id="GO:0003824">
    <property type="term" value="F:catalytic activity"/>
    <property type="evidence" value="ECO:0007669"/>
    <property type="project" value="InterPro"/>
</dbReference>
<evidence type="ECO:0000313" key="3">
    <source>
        <dbReference type="Proteomes" id="UP000705823"/>
    </source>
</evidence>